<name>A0A254N8J4_9BURK</name>
<feature type="region of interest" description="Disordered" evidence="2">
    <location>
        <begin position="1"/>
        <end position="27"/>
    </location>
</feature>
<evidence type="ECO:0000259" key="3">
    <source>
        <dbReference type="Pfam" id="PF00419"/>
    </source>
</evidence>
<evidence type="ECO:0000313" key="4">
    <source>
        <dbReference type="EMBL" id="OWR03874.1"/>
    </source>
</evidence>
<evidence type="ECO:0000256" key="1">
    <source>
        <dbReference type="ARBA" id="ARBA00022729"/>
    </source>
</evidence>
<keyword evidence="5" id="KW-1185">Reference proteome</keyword>
<dbReference type="InterPro" id="IPR008966">
    <property type="entry name" value="Adhesion_dom_sf"/>
</dbReference>
<dbReference type="GO" id="GO:0043709">
    <property type="term" value="P:cell adhesion involved in single-species biofilm formation"/>
    <property type="evidence" value="ECO:0007669"/>
    <property type="project" value="TreeGrafter"/>
</dbReference>
<reference evidence="4 5" key="1">
    <citation type="journal article" date="2007" name="Int. J. Syst. Evol. Microbiol.">
        <title>Description of Pelomonas aquatica sp. nov. and Pelomonas puraquae sp. nov., isolated from industrial and haemodialysis water.</title>
        <authorList>
            <person name="Gomila M."/>
            <person name="Bowien B."/>
            <person name="Falsen E."/>
            <person name="Moore E.R."/>
            <person name="Lalucat J."/>
        </authorList>
    </citation>
    <scope>NUCLEOTIDE SEQUENCE [LARGE SCALE GENOMIC DNA]</scope>
    <source>
        <strain evidence="4 5">CCUG 52769</strain>
    </source>
</reference>
<dbReference type="InterPro" id="IPR036937">
    <property type="entry name" value="Adhesion_dom_fimbrial_sf"/>
</dbReference>
<sequence length="217" mass="22543">MRPRSSSTSATTPPAQPRRVRSRRASPTRWFTPERMQDLRRISAHFRGLTMFRKFLAPSLLALCACSAFAVDGTVSLGGTVTAVTCTVTPSSTTVSLPTVSKTSLASNGATAGTTPWSVSVSACSAATMNTLFEGGSTINASGRLINSGSATNVDGQILTSTFAVVNMLAASGSQGPSAVTLSSSAATQRFYVRYYATGAATAGTFTSSFTYTLIYT</sequence>
<feature type="compositionally biased region" description="Low complexity" evidence="2">
    <location>
        <begin position="1"/>
        <end position="13"/>
    </location>
</feature>
<dbReference type="GO" id="GO:0009289">
    <property type="term" value="C:pilus"/>
    <property type="evidence" value="ECO:0007669"/>
    <property type="project" value="InterPro"/>
</dbReference>
<dbReference type="PANTHER" id="PTHR33420:SF3">
    <property type="entry name" value="FIMBRIAL SUBUNIT ELFA"/>
    <property type="match status" value="1"/>
</dbReference>
<dbReference type="Proteomes" id="UP000197446">
    <property type="component" value="Unassembled WGS sequence"/>
</dbReference>
<dbReference type="PANTHER" id="PTHR33420">
    <property type="entry name" value="FIMBRIAL SUBUNIT ELFA-RELATED"/>
    <property type="match status" value="1"/>
</dbReference>
<dbReference type="InterPro" id="IPR000259">
    <property type="entry name" value="Adhesion_dom_fimbrial"/>
</dbReference>
<evidence type="ECO:0000313" key="5">
    <source>
        <dbReference type="Proteomes" id="UP000197446"/>
    </source>
</evidence>
<dbReference type="SUPFAM" id="SSF49401">
    <property type="entry name" value="Bacterial adhesins"/>
    <property type="match status" value="1"/>
</dbReference>
<dbReference type="Gene3D" id="2.60.40.1090">
    <property type="entry name" value="Fimbrial-type adhesion domain"/>
    <property type="match status" value="1"/>
</dbReference>
<evidence type="ECO:0000256" key="2">
    <source>
        <dbReference type="SAM" id="MobiDB-lite"/>
    </source>
</evidence>
<dbReference type="AlphaFoldDB" id="A0A254N8J4"/>
<dbReference type="InterPro" id="IPR050263">
    <property type="entry name" value="Bact_Fimbrial_Adh_Pro"/>
</dbReference>
<proteinExistence type="predicted"/>
<protein>
    <recommendedName>
        <fullName evidence="3">Fimbrial-type adhesion domain-containing protein</fullName>
    </recommendedName>
</protein>
<feature type="domain" description="Fimbrial-type adhesion" evidence="3">
    <location>
        <begin position="76"/>
        <end position="216"/>
    </location>
</feature>
<keyword evidence="1" id="KW-0732">Signal</keyword>
<accession>A0A254N8J4</accession>
<organism evidence="4 5">
    <name type="scientific">Roseateles puraquae</name>
    <dbReference type="NCBI Taxonomy" id="431059"/>
    <lineage>
        <taxon>Bacteria</taxon>
        <taxon>Pseudomonadati</taxon>
        <taxon>Pseudomonadota</taxon>
        <taxon>Betaproteobacteria</taxon>
        <taxon>Burkholderiales</taxon>
        <taxon>Sphaerotilaceae</taxon>
        <taxon>Roseateles</taxon>
    </lineage>
</organism>
<gene>
    <name evidence="4" type="ORF">CDO81_11785</name>
</gene>
<dbReference type="EMBL" id="NISI01000004">
    <property type="protein sequence ID" value="OWR03874.1"/>
    <property type="molecule type" value="Genomic_DNA"/>
</dbReference>
<comment type="caution">
    <text evidence="4">The sequence shown here is derived from an EMBL/GenBank/DDBJ whole genome shotgun (WGS) entry which is preliminary data.</text>
</comment>
<dbReference type="Pfam" id="PF00419">
    <property type="entry name" value="Fimbrial"/>
    <property type="match status" value="1"/>
</dbReference>